<organism evidence="14">
    <name type="scientific">Oryza punctata</name>
    <name type="common">Red rice</name>
    <dbReference type="NCBI Taxonomy" id="4537"/>
    <lineage>
        <taxon>Eukaryota</taxon>
        <taxon>Viridiplantae</taxon>
        <taxon>Streptophyta</taxon>
        <taxon>Embryophyta</taxon>
        <taxon>Tracheophyta</taxon>
        <taxon>Spermatophyta</taxon>
        <taxon>Magnoliopsida</taxon>
        <taxon>Liliopsida</taxon>
        <taxon>Poales</taxon>
        <taxon>Poaceae</taxon>
        <taxon>BOP clade</taxon>
        <taxon>Oryzoideae</taxon>
        <taxon>Oryzeae</taxon>
        <taxon>Oryzinae</taxon>
        <taxon>Oryza</taxon>
    </lineage>
</organism>
<dbReference type="GO" id="GO:0004497">
    <property type="term" value="F:monooxygenase activity"/>
    <property type="evidence" value="ECO:0007669"/>
    <property type="project" value="UniProtKB-KW"/>
</dbReference>
<dbReference type="GO" id="GO:0016020">
    <property type="term" value="C:membrane"/>
    <property type="evidence" value="ECO:0007669"/>
    <property type="project" value="UniProtKB-SubCell"/>
</dbReference>
<dbReference type="HOGENOM" id="CLU_001570_0_6_1"/>
<keyword evidence="9" id="KW-0560">Oxidoreductase</keyword>
<keyword evidence="6 12" id="KW-0479">Metal-binding</keyword>
<dbReference type="PANTHER" id="PTHR47955:SF21">
    <property type="entry name" value="OS06G0642300 PROTEIN"/>
    <property type="match status" value="1"/>
</dbReference>
<sequence length="1420" mass="155091">MCRISYIYMLIQRNHYGYFYLGLALVSLLVVLFARRRRSAAAAAHGEGGLRLPPGPWQLPVIGSLQHLAGKLPHRAMRDLARRHGPVMMLRLGEVPTLVVSSRDAAREVMRTHDAVFATRPLSASVRAATKGGRDIAFAPYGDYWRQLRKIAVTELLSARRVASFRAIREEEVGAMLRTVAAAASGDGRTVELRAALCALVADSTVRAVVGERCAGRDVFLRELDRAIELATGLNVADLWPSSRLAGRLSGAVRQAERCRDTMFGVLDGIIQAHLEKTGNGGGGGGEDLLDVLLRIHKEGGLHLPLDMDAVKYVVVDVISGGCETSATTLGWAIAELIRNPNAMQKATAEVRRAFEATGAVPTLVVSSRDAAREVMKTHDAAFASRPLSATVRVLTSGGRGIIFAPYGGYWRQLRKIAVTELLTARRVASFRAIREEEVGTMLRAVAEAAAAGRRAVEMRAALSALVADITVRAVMGDRCKDRDVFLRKLQRTIELSAGFNPADLWPSSRLAGRLGGAVRQAEECHDTVFGMLDGIIQEHMERRTSSSCGDGDGQDLLDVLLRVQKEGGLEFPLDMVTIKQVIFLHANMYHYHHTQDIFGAGSETSATTLEWVMAELIRNPKVKQKATAEVRRAFAADGAVSEHALGELHYLHLVIRETFRLHTPLPLLLPRECREPCRVLGYDVPRGTQVLVNVWAIGRDERYWPGGSPEEFRPERFDDGEAAAAVDFKGADFELLPADVPRDGFALASLLFHFDWEEPSLTDPAGFDMAEAFGITVRRKAHLVLRPILRLAVPGVSQLLSHVSHHILRDAEMADGYFYLALALVSLLAVLFASHRRSAAAHGDAGLRLPPGPWQLPVIGSLHHLAGKLPHRAMRDLARQHGPVMMLRLGEVPTLVVSSRDAAREVMRTHDAVFATRPLSASVRAATKGGRDIAFAPYGDYWRQLRKIAVTELLSARRVASFRAIREEEVGAMLRTVAAAASGDGRTVELRAALCALVADSTVRAVVGERCAGRDVFLRELDRAIELATGLNVADLWPSSRLAGRLSGAVRQAERCRDTMFGVLDGIIQAHLEKTGNGGGGGGEDLLDVLLRIHKEGGLHLPLDMDAVKYVVVDVISGGCETSATTLGWAIAELIRNPNAMQKATAEVRRAFEATGAVSESALGELPYLRLVVRETLRLHPPLPLLLPRECQEPCRVLGYDVPRGTQVLVNAWALGRDERYWPGGSPEEFRPERFGDSEAAAAVDFKGADFELLPFGAGRRICPGMVFGLANVELPLASLLFHFDWEVPGMVLPTEFDMTEAFGITARRKANLLLRPILRVPRFDDGEAAAAVDFKGADFELLPFGAGRRMCPGMAFGLANVELALASLIFHFDWEAPGVPDPAEFDMTEGFGITARRKANLLLRPTLRVPIVMIEVYL</sequence>
<dbReference type="GO" id="GO:0020037">
    <property type="term" value="F:heme binding"/>
    <property type="evidence" value="ECO:0007669"/>
    <property type="project" value="InterPro"/>
</dbReference>
<dbReference type="CDD" id="cd11072">
    <property type="entry name" value="CYP71-like"/>
    <property type="match status" value="1"/>
</dbReference>
<comment type="cofactor">
    <cofactor evidence="1 12">
        <name>heme</name>
        <dbReference type="ChEBI" id="CHEBI:30413"/>
    </cofactor>
</comment>
<dbReference type="STRING" id="4537.A0A0E0LDV3"/>
<protein>
    <recommendedName>
        <fullName evidence="16">Cytochrome P450</fullName>
    </recommendedName>
</protein>
<comment type="subcellular location">
    <subcellularLocation>
        <location evidence="2">Membrane</location>
        <topology evidence="2">Single-pass membrane protein</topology>
    </subcellularLocation>
</comment>
<dbReference type="InterPro" id="IPR001128">
    <property type="entry name" value="Cyt_P450"/>
</dbReference>
<evidence type="ECO:0000256" key="10">
    <source>
        <dbReference type="ARBA" id="ARBA00023004"/>
    </source>
</evidence>
<keyword evidence="11" id="KW-0503">Monooxygenase</keyword>
<evidence type="ECO:0000256" key="12">
    <source>
        <dbReference type="PIRSR" id="PIRSR602401-1"/>
    </source>
</evidence>
<comment type="similarity">
    <text evidence="3">Belongs to the cytochrome P450 family.</text>
</comment>
<evidence type="ECO:0000256" key="4">
    <source>
        <dbReference type="ARBA" id="ARBA00022617"/>
    </source>
</evidence>
<evidence type="ECO:0000313" key="15">
    <source>
        <dbReference type="Proteomes" id="UP000026962"/>
    </source>
</evidence>
<dbReference type="Proteomes" id="UP000026962">
    <property type="component" value="Chromosome 6"/>
</dbReference>
<dbReference type="InterPro" id="IPR017972">
    <property type="entry name" value="Cyt_P450_CS"/>
</dbReference>
<dbReference type="InterPro" id="IPR002401">
    <property type="entry name" value="Cyt_P450_E_grp-I"/>
</dbReference>
<name>A0A0E0LDV3_ORYPU</name>
<dbReference type="Gramene" id="OPUNC06G20070.1">
    <property type="protein sequence ID" value="OPUNC06G20070.1"/>
    <property type="gene ID" value="OPUNC06G20070"/>
</dbReference>
<evidence type="ECO:0000256" key="1">
    <source>
        <dbReference type="ARBA" id="ARBA00001971"/>
    </source>
</evidence>
<proteinExistence type="inferred from homology"/>
<dbReference type="PROSITE" id="PS00086">
    <property type="entry name" value="CYTOCHROME_P450"/>
    <property type="match status" value="2"/>
</dbReference>
<reference evidence="14" key="1">
    <citation type="submission" date="2015-04" db="UniProtKB">
        <authorList>
            <consortium name="EnsemblPlants"/>
        </authorList>
    </citation>
    <scope>IDENTIFICATION</scope>
</reference>
<feature type="transmembrane region" description="Helical" evidence="13">
    <location>
        <begin position="16"/>
        <end position="34"/>
    </location>
</feature>
<dbReference type="PRINTS" id="PR00463">
    <property type="entry name" value="EP450I"/>
</dbReference>
<evidence type="ECO:0000256" key="5">
    <source>
        <dbReference type="ARBA" id="ARBA00022692"/>
    </source>
</evidence>
<reference evidence="14" key="2">
    <citation type="submission" date="2018-05" db="EMBL/GenBank/DDBJ databases">
        <title>OpunRS2 (Oryza punctata Reference Sequence Version 2).</title>
        <authorList>
            <person name="Zhang J."/>
            <person name="Kudrna D."/>
            <person name="Lee S."/>
            <person name="Talag J."/>
            <person name="Welchert J."/>
            <person name="Wing R.A."/>
        </authorList>
    </citation>
    <scope>NUCLEOTIDE SEQUENCE [LARGE SCALE GENOMIC DNA]</scope>
</reference>
<evidence type="ECO:0000256" key="11">
    <source>
        <dbReference type="ARBA" id="ARBA00023033"/>
    </source>
</evidence>
<evidence type="ECO:0000313" key="14">
    <source>
        <dbReference type="EnsemblPlants" id="OPUNC06G20070.1"/>
    </source>
</evidence>
<evidence type="ECO:0000256" key="7">
    <source>
        <dbReference type="ARBA" id="ARBA00022857"/>
    </source>
</evidence>
<keyword evidence="10 12" id="KW-0408">Iron</keyword>
<evidence type="ECO:0000256" key="9">
    <source>
        <dbReference type="ARBA" id="ARBA00023002"/>
    </source>
</evidence>
<dbReference type="Pfam" id="PF00067">
    <property type="entry name" value="p450"/>
    <property type="match status" value="4"/>
</dbReference>
<keyword evidence="8 13" id="KW-1133">Transmembrane helix</keyword>
<dbReference type="eggNOG" id="KOG0156">
    <property type="taxonomic scope" value="Eukaryota"/>
</dbReference>
<dbReference type="PRINTS" id="PR00385">
    <property type="entry name" value="P450"/>
</dbReference>
<dbReference type="PANTHER" id="PTHR47955">
    <property type="entry name" value="CYTOCHROME P450 FAMILY 71 PROTEIN"/>
    <property type="match status" value="1"/>
</dbReference>
<evidence type="ECO:0000256" key="6">
    <source>
        <dbReference type="ARBA" id="ARBA00022723"/>
    </source>
</evidence>
<dbReference type="GO" id="GO:0005506">
    <property type="term" value="F:iron ion binding"/>
    <property type="evidence" value="ECO:0007669"/>
    <property type="project" value="InterPro"/>
</dbReference>
<dbReference type="SUPFAM" id="SSF48264">
    <property type="entry name" value="Cytochrome P450"/>
    <property type="match status" value="4"/>
</dbReference>
<dbReference type="InterPro" id="IPR036396">
    <property type="entry name" value="Cyt_P450_sf"/>
</dbReference>
<dbReference type="GO" id="GO:0016705">
    <property type="term" value="F:oxidoreductase activity, acting on paired donors, with incorporation or reduction of molecular oxygen"/>
    <property type="evidence" value="ECO:0007669"/>
    <property type="project" value="InterPro"/>
</dbReference>
<feature type="binding site" description="axial binding residue" evidence="12">
    <location>
        <position position="1264"/>
    </location>
    <ligand>
        <name>heme</name>
        <dbReference type="ChEBI" id="CHEBI:30413"/>
    </ligand>
    <ligandPart>
        <name>Fe</name>
        <dbReference type="ChEBI" id="CHEBI:18248"/>
    </ligandPart>
</feature>
<evidence type="ECO:0000256" key="3">
    <source>
        <dbReference type="ARBA" id="ARBA00010617"/>
    </source>
</evidence>
<dbReference type="GO" id="GO:0016102">
    <property type="term" value="P:diterpenoid biosynthetic process"/>
    <property type="evidence" value="ECO:0007669"/>
    <property type="project" value="UniProtKB-ARBA"/>
</dbReference>
<keyword evidence="4 12" id="KW-0349">Heme</keyword>
<evidence type="ECO:0000256" key="13">
    <source>
        <dbReference type="SAM" id="Phobius"/>
    </source>
</evidence>
<evidence type="ECO:0008006" key="16">
    <source>
        <dbReference type="Google" id="ProtNLM"/>
    </source>
</evidence>
<keyword evidence="7" id="KW-0521">NADP</keyword>
<keyword evidence="15" id="KW-1185">Reference proteome</keyword>
<dbReference type="EnsemblPlants" id="OPUNC06G20070.1">
    <property type="protein sequence ID" value="OPUNC06G20070.1"/>
    <property type="gene ID" value="OPUNC06G20070"/>
</dbReference>
<accession>A0A0E0LDV3</accession>
<dbReference type="FunFam" id="1.10.630.10:FF:000008">
    <property type="entry name" value="Cytochrome P450 71D8"/>
    <property type="match status" value="2"/>
</dbReference>
<dbReference type="Gene3D" id="1.10.630.10">
    <property type="entry name" value="Cytochrome P450"/>
    <property type="match status" value="4"/>
</dbReference>
<keyword evidence="13" id="KW-0472">Membrane</keyword>
<evidence type="ECO:0000256" key="2">
    <source>
        <dbReference type="ARBA" id="ARBA00004167"/>
    </source>
</evidence>
<evidence type="ECO:0000256" key="8">
    <source>
        <dbReference type="ARBA" id="ARBA00022989"/>
    </source>
</evidence>
<keyword evidence="5 13" id="KW-0812">Transmembrane</keyword>